<sequence>MILHLHQTLHLNDFRLQAYDNVKQVVTLHHFTGTYTKRGGRRGEKMENVRSRCVGEMVKSGSSYNIYILIIYTYVLSTLHLNTSPFTGRQP</sequence>
<proteinExistence type="predicted"/>
<accession>A0A0F9SPV4</accession>
<dbReference type="AlphaFoldDB" id="A0A0F9SPV4"/>
<evidence type="ECO:0000313" key="1">
    <source>
        <dbReference type="EMBL" id="KKN71070.1"/>
    </source>
</evidence>
<organism evidence="1">
    <name type="scientific">marine sediment metagenome</name>
    <dbReference type="NCBI Taxonomy" id="412755"/>
    <lineage>
        <taxon>unclassified sequences</taxon>
        <taxon>metagenomes</taxon>
        <taxon>ecological metagenomes</taxon>
    </lineage>
</organism>
<reference evidence="1" key="1">
    <citation type="journal article" date="2015" name="Nature">
        <title>Complex archaea that bridge the gap between prokaryotes and eukaryotes.</title>
        <authorList>
            <person name="Spang A."/>
            <person name="Saw J.H."/>
            <person name="Jorgensen S.L."/>
            <person name="Zaremba-Niedzwiedzka K."/>
            <person name="Martijn J."/>
            <person name="Lind A.E."/>
            <person name="van Eijk R."/>
            <person name="Schleper C."/>
            <person name="Guy L."/>
            <person name="Ettema T.J."/>
        </authorList>
    </citation>
    <scope>NUCLEOTIDE SEQUENCE</scope>
</reference>
<name>A0A0F9SPV4_9ZZZZ</name>
<protein>
    <submittedName>
        <fullName evidence="1">Uncharacterized protein</fullName>
    </submittedName>
</protein>
<comment type="caution">
    <text evidence="1">The sequence shown here is derived from an EMBL/GenBank/DDBJ whole genome shotgun (WGS) entry which is preliminary data.</text>
</comment>
<dbReference type="EMBL" id="LAZR01000391">
    <property type="protein sequence ID" value="KKN71070.1"/>
    <property type="molecule type" value="Genomic_DNA"/>
</dbReference>
<gene>
    <name evidence="1" type="ORF">LCGC14_0424870</name>
</gene>